<dbReference type="InterPro" id="IPR002508">
    <property type="entry name" value="MurNAc-LAA_cat"/>
</dbReference>
<dbReference type="SUPFAM" id="SSF53187">
    <property type="entry name" value="Zn-dependent exopeptidases"/>
    <property type="match status" value="1"/>
</dbReference>
<keyword evidence="5" id="KW-1185">Reference proteome</keyword>
<dbReference type="CDD" id="cd02696">
    <property type="entry name" value="MurNAc-LAA"/>
    <property type="match status" value="1"/>
</dbReference>
<proteinExistence type="predicted"/>
<evidence type="ECO:0000313" key="4">
    <source>
        <dbReference type="EMBL" id="PWU67335.1"/>
    </source>
</evidence>
<dbReference type="GO" id="GO:0030288">
    <property type="term" value="C:outer membrane-bounded periplasmic space"/>
    <property type="evidence" value="ECO:0007669"/>
    <property type="project" value="TreeGrafter"/>
</dbReference>
<dbReference type="PROSITE" id="PS51781">
    <property type="entry name" value="SH3B"/>
    <property type="match status" value="2"/>
</dbReference>
<organism evidence="4 5">
    <name type="scientific">Gracilibacillus dipsosauri</name>
    <dbReference type="NCBI Taxonomy" id="178340"/>
    <lineage>
        <taxon>Bacteria</taxon>
        <taxon>Bacillati</taxon>
        <taxon>Bacillota</taxon>
        <taxon>Bacilli</taxon>
        <taxon>Bacillales</taxon>
        <taxon>Bacillaceae</taxon>
        <taxon>Gracilibacillus</taxon>
    </lineage>
</organism>
<dbReference type="InterPro" id="IPR003646">
    <property type="entry name" value="SH3-like_bac-type"/>
</dbReference>
<dbReference type="Pfam" id="PF01520">
    <property type="entry name" value="Amidase_3"/>
    <property type="match status" value="1"/>
</dbReference>
<gene>
    <name evidence="4" type="ORF">DLJ74_16100</name>
</gene>
<keyword evidence="2" id="KW-0961">Cell wall biogenesis/degradation</keyword>
<evidence type="ECO:0000256" key="2">
    <source>
        <dbReference type="ARBA" id="ARBA00023316"/>
    </source>
</evidence>
<comment type="caution">
    <text evidence="4">The sequence shown here is derived from an EMBL/GenBank/DDBJ whole genome shotgun (WGS) entry which is preliminary data.</text>
</comment>
<reference evidence="4 5" key="1">
    <citation type="submission" date="2018-05" db="EMBL/GenBank/DDBJ databases">
        <title>Genomic analysis of Gracilibacillus dipsosauri DD1 reveals novel features of a salt-tolerant amylase.</title>
        <authorList>
            <person name="Deutch C.E."/>
            <person name="Yang S."/>
        </authorList>
    </citation>
    <scope>NUCLEOTIDE SEQUENCE [LARGE SCALE GENOMIC DNA]</scope>
    <source>
        <strain evidence="4 5">DD1</strain>
    </source>
</reference>
<sequence>MRKRSIFITTTIIFLLLILFPTMISANEKTYDVGTTNLLIRSGPSIESEVLGKLNPGDQVKVFDESNGWYQTYYNGKEAWVASQFLFQGKQKSVTSPSSESVSISATGVRIRSGPGTSYSIIGFTTLGETFSVLDKNNDWIKVSLPNGNIGWIASWLTNQQASEAIPKARSNKSIQEPSKSISGNASLSGYNIILDPGHGGNDSGAIGVGNVYEKDMVMEVVDDITNRLKQEGATVLLTRSNDTRIELPKRVAISHAYQTHAFISLHFNASPIISANGISTHYYSNQNLAYQVQNAIAQHLNLSDRGIRQDSFYVLRNNQNPAILIEMGFITNPSDLLKIQSKDYQSSIAEAITQGLISYFKN</sequence>
<name>A0A317KV85_9BACI</name>
<evidence type="ECO:0000256" key="1">
    <source>
        <dbReference type="ARBA" id="ARBA00022801"/>
    </source>
</evidence>
<feature type="domain" description="SH3b" evidence="3">
    <location>
        <begin position="28"/>
        <end position="90"/>
    </location>
</feature>
<dbReference type="GO" id="GO:0008745">
    <property type="term" value="F:N-acetylmuramoyl-L-alanine amidase activity"/>
    <property type="evidence" value="ECO:0007669"/>
    <property type="project" value="InterPro"/>
</dbReference>
<dbReference type="Gene3D" id="3.40.630.40">
    <property type="entry name" value="Zn-dependent exopeptidases"/>
    <property type="match status" value="1"/>
</dbReference>
<dbReference type="Gene3D" id="2.30.30.40">
    <property type="entry name" value="SH3 Domains"/>
    <property type="match status" value="2"/>
</dbReference>
<dbReference type="OrthoDB" id="9806267at2"/>
<evidence type="ECO:0000259" key="3">
    <source>
        <dbReference type="PROSITE" id="PS51781"/>
    </source>
</evidence>
<dbReference type="Pfam" id="PF08239">
    <property type="entry name" value="SH3_3"/>
    <property type="match status" value="2"/>
</dbReference>
<dbReference type="PANTHER" id="PTHR30404:SF0">
    <property type="entry name" value="N-ACETYLMURAMOYL-L-ALANINE AMIDASE AMIC"/>
    <property type="match status" value="1"/>
</dbReference>
<dbReference type="RefSeq" id="WP_109985215.1">
    <property type="nucleotide sequence ID" value="NZ_QGTD01000017.1"/>
</dbReference>
<keyword evidence="1" id="KW-0378">Hydrolase</keyword>
<dbReference type="GO" id="GO:0071555">
    <property type="term" value="P:cell wall organization"/>
    <property type="evidence" value="ECO:0007669"/>
    <property type="project" value="UniProtKB-KW"/>
</dbReference>
<dbReference type="AlphaFoldDB" id="A0A317KV85"/>
<dbReference type="SMART" id="SM00287">
    <property type="entry name" value="SH3b"/>
    <property type="match status" value="2"/>
</dbReference>
<evidence type="ECO:0000313" key="5">
    <source>
        <dbReference type="Proteomes" id="UP000245624"/>
    </source>
</evidence>
<accession>A0A317KV85</accession>
<dbReference type="InterPro" id="IPR050695">
    <property type="entry name" value="N-acetylmuramoyl_amidase_3"/>
</dbReference>
<dbReference type="SMART" id="SM00646">
    <property type="entry name" value="Ami_3"/>
    <property type="match status" value="1"/>
</dbReference>
<dbReference type="PANTHER" id="PTHR30404">
    <property type="entry name" value="N-ACETYLMURAMOYL-L-ALANINE AMIDASE"/>
    <property type="match status" value="1"/>
</dbReference>
<dbReference type="EMBL" id="QGTD01000017">
    <property type="protein sequence ID" value="PWU67335.1"/>
    <property type="molecule type" value="Genomic_DNA"/>
</dbReference>
<dbReference type="GO" id="GO:0009253">
    <property type="term" value="P:peptidoglycan catabolic process"/>
    <property type="evidence" value="ECO:0007669"/>
    <property type="project" value="InterPro"/>
</dbReference>
<protein>
    <submittedName>
        <fullName evidence="4">N-acetylmuramoyl-L-alanine amidase</fullName>
    </submittedName>
</protein>
<dbReference type="Proteomes" id="UP000245624">
    <property type="component" value="Unassembled WGS sequence"/>
</dbReference>
<feature type="domain" description="SH3b" evidence="3">
    <location>
        <begin position="99"/>
        <end position="161"/>
    </location>
</feature>